<evidence type="ECO:0000256" key="1">
    <source>
        <dbReference type="ARBA" id="ARBA00022679"/>
    </source>
</evidence>
<dbReference type="InterPro" id="IPR044855">
    <property type="entry name" value="CoA-Trfase_III_dom3_sf"/>
</dbReference>
<proteinExistence type="predicted"/>
<keyword evidence="1 2" id="KW-0808">Transferase</keyword>
<dbReference type="PANTHER" id="PTHR48207:SF3">
    <property type="entry name" value="SUCCINATE--HYDROXYMETHYLGLUTARATE COA-TRANSFERASE"/>
    <property type="match status" value="1"/>
</dbReference>
<dbReference type="PANTHER" id="PTHR48207">
    <property type="entry name" value="SUCCINATE--HYDROXYMETHYLGLUTARATE COA-TRANSFERASE"/>
    <property type="match status" value="1"/>
</dbReference>
<dbReference type="InterPro" id="IPR050483">
    <property type="entry name" value="CoA-transferase_III_domain"/>
</dbReference>
<dbReference type="Gene3D" id="3.30.1540.10">
    <property type="entry name" value="formyl-coa transferase, domain 3"/>
    <property type="match status" value="1"/>
</dbReference>
<dbReference type="RefSeq" id="WP_085934377.1">
    <property type="nucleotide sequence ID" value="NZ_FUWJ01000002.1"/>
</dbReference>
<dbReference type="SUPFAM" id="SSF89796">
    <property type="entry name" value="CoA-transferase family III (CaiB/BaiF)"/>
    <property type="match status" value="1"/>
</dbReference>
<accession>A0A1T4PCG3</accession>
<dbReference type="Gene3D" id="3.40.50.10540">
    <property type="entry name" value="Crotonobetainyl-coa:carnitine coa-transferase, domain 1"/>
    <property type="match status" value="1"/>
</dbReference>
<dbReference type="OrthoDB" id="9781472at2"/>
<gene>
    <name evidence="2" type="ORF">SAMN02745126_02729</name>
</gene>
<dbReference type="InterPro" id="IPR003673">
    <property type="entry name" value="CoA-Trfase_fam_III"/>
</dbReference>
<dbReference type="EMBL" id="FUWJ01000002">
    <property type="protein sequence ID" value="SJZ89027.1"/>
    <property type="molecule type" value="Genomic_DNA"/>
</dbReference>
<protein>
    <submittedName>
        <fullName evidence="2">Formyl-CoA transferase</fullName>
    </submittedName>
</protein>
<dbReference type="Pfam" id="PF02515">
    <property type="entry name" value="CoA_transf_3"/>
    <property type="match status" value="1"/>
</dbReference>
<sequence length="410" mass="44855">MKKPTQKSFTPNAPGPLNGIRVVDLSRLVAGNVLTLQLADFGAEVIKVEPPEGDTLRSWRVKGVETAWKVYSRNKKSIALDLRADAGRAIVRQLAASAAILVESFRPGVLEDMGLSPAELHDLNPKLVIVRISGWGQDGRYRHKPGFGTLIEGYSGFASMNGFADREPVLPPMYLADCMAALNGYGAVMVALREVEMNGGRGQVLDLPLFDPLFSMLGPQAANHKLTGEVKVRTGSRSTNAAPRNVYQTRDGRWVCLSASTQGMAERVLAKIGHPELIKDPRFATNIERVKHGEELDRLIGDFIAARDLEENLEYFDQAGVTIGPVYDISQIVQDDYVLEREALIEIPDEEMGELPTHPVVPRFSETPGTLRAAAPRVGQHNEALLKPLLGDTEYAKLCDAGVISKGRKK</sequence>
<evidence type="ECO:0000313" key="3">
    <source>
        <dbReference type="Proteomes" id="UP000190092"/>
    </source>
</evidence>
<dbReference type="AlphaFoldDB" id="A0A1T4PCG3"/>
<dbReference type="Proteomes" id="UP000190092">
    <property type="component" value="Unassembled WGS sequence"/>
</dbReference>
<dbReference type="STRING" id="225324.SAMN02745126_02729"/>
<keyword evidence="3" id="KW-1185">Reference proteome</keyword>
<dbReference type="InterPro" id="IPR023606">
    <property type="entry name" value="CoA-Trfase_III_dom_1_sf"/>
</dbReference>
<evidence type="ECO:0000313" key="2">
    <source>
        <dbReference type="EMBL" id="SJZ89027.1"/>
    </source>
</evidence>
<organism evidence="2 3">
    <name type="scientific">Enhydrobacter aerosaccus</name>
    <dbReference type="NCBI Taxonomy" id="225324"/>
    <lineage>
        <taxon>Bacteria</taxon>
        <taxon>Pseudomonadati</taxon>
        <taxon>Pseudomonadota</taxon>
        <taxon>Alphaproteobacteria</taxon>
        <taxon>Hyphomicrobiales</taxon>
        <taxon>Enhydrobacter</taxon>
    </lineage>
</organism>
<reference evidence="3" key="1">
    <citation type="submission" date="2017-02" db="EMBL/GenBank/DDBJ databases">
        <authorList>
            <person name="Varghese N."/>
            <person name="Submissions S."/>
        </authorList>
    </citation>
    <scope>NUCLEOTIDE SEQUENCE [LARGE SCALE GENOMIC DNA]</scope>
    <source>
        <strain evidence="3">ATCC 27094</strain>
    </source>
</reference>
<name>A0A1T4PCG3_9HYPH</name>
<dbReference type="GO" id="GO:0008410">
    <property type="term" value="F:CoA-transferase activity"/>
    <property type="evidence" value="ECO:0007669"/>
    <property type="project" value="TreeGrafter"/>
</dbReference>